<keyword evidence="2" id="KW-0012">Acyltransferase</keyword>
<dbReference type="PANTHER" id="PTHR43877">
    <property type="entry name" value="AMINOALKYLPHOSPHONATE N-ACETYLTRANSFERASE-RELATED-RELATED"/>
    <property type="match status" value="1"/>
</dbReference>
<gene>
    <name evidence="4" type="ORF">ACIQFM_29775</name>
</gene>
<dbReference type="InterPro" id="IPR050832">
    <property type="entry name" value="Bact_Acetyltransf"/>
</dbReference>
<feature type="domain" description="N-acetyltransferase" evidence="3">
    <location>
        <begin position="9"/>
        <end position="189"/>
    </location>
</feature>
<sequence length="197" mass="21295">MTTIEDMDYEFRTARPDDIEAIKALDGSFTTRTVFQVTVTEAGFALQEVPVHPPVHKVFLAEDTHDAHIPVAEEDPHSRTFVAVGTDGSLAGFATVSHASWNRRLTVEDIEVAPAHRGRGVGRALIGRAVEFAGECGAGHIWLEVTNINAPAIHAYQRMGFTFCGLDTTLYDGTPASGEQALYMSMPCPGRSGPGRI</sequence>
<accession>A0ABW8HK05</accession>
<dbReference type="PANTHER" id="PTHR43877:SF2">
    <property type="entry name" value="AMINOALKYLPHOSPHONATE N-ACETYLTRANSFERASE-RELATED"/>
    <property type="match status" value="1"/>
</dbReference>
<dbReference type="Pfam" id="PF00583">
    <property type="entry name" value="Acetyltransf_1"/>
    <property type="match status" value="1"/>
</dbReference>
<evidence type="ECO:0000313" key="5">
    <source>
        <dbReference type="Proteomes" id="UP001617907"/>
    </source>
</evidence>
<evidence type="ECO:0000256" key="2">
    <source>
        <dbReference type="ARBA" id="ARBA00023315"/>
    </source>
</evidence>
<dbReference type="Gene3D" id="3.40.630.30">
    <property type="match status" value="1"/>
</dbReference>
<dbReference type="RefSeq" id="WP_350891469.1">
    <property type="nucleotide sequence ID" value="NZ_JBEOTR010000019.1"/>
</dbReference>
<keyword evidence="1" id="KW-0808">Transferase</keyword>
<evidence type="ECO:0000256" key="1">
    <source>
        <dbReference type="ARBA" id="ARBA00022679"/>
    </source>
</evidence>
<keyword evidence="5" id="KW-1185">Reference proteome</keyword>
<dbReference type="EMBL" id="JBIVPC010000018">
    <property type="protein sequence ID" value="MFJ6040440.1"/>
    <property type="molecule type" value="Genomic_DNA"/>
</dbReference>
<protein>
    <submittedName>
        <fullName evidence="4">GNAT family N-acetyltransferase</fullName>
    </submittedName>
</protein>
<comment type="caution">
    <text evidence="4">The sequence shown here is derived from an EMBL/GenBank/DDBJ whole genome shotgun (WGS) entry which is preliminary data.</text>
</comment>
<organism evidence="4 5">
    <name type="scientific">Streptomyces ardesiacus</name>
    <dbReference type="NCBI Taxonomy" id="285564"/>
    <lineage>
        <taxon>Bacteria</taxon>
        <taxon>Bacillati</taxon>
        <taxon>Actinomycetota</taxon>
        <taxon>Actinomycetes</taxon>
        <taxon>Kitasatosporales</taxon>
        <taxon>Streptomycetaceae</taxon>
        <taxon>Streptomyces</taxon>
    </lineage>
</organism>
<proteinExistence type="predicted"/>
<evidence type="ECO:0000259" key="3">
    <source>
        <dbReference type="PROSITE" id="PS51186"/>
    </source>
</evidence>
<dbReference type="SUPFAM" id="SSF55729">
    <property type="entry name" value="Acyl-CoA N-acyltransferases (Nat)"/>
    <property type="match status" value="1"/>
</dbReference>
<reference evidence="4 5" key="1">
    <citation type="submission" date="2024-10" db="EMBL/GenBank/DDBJ databases">
        <title>The Natural Products Discovery Center: Release of the First 8490 Sequenced Strains for Exploring Actinobacteria Biosynthetic Diversity.</title>
        <authorList>
            <person name="Kalkreuter E."/>
            <person name="Kautsar S.A."/>
            <person name="Yang D."/>
            <person name="Bader C.D."/>
            <person name="Teijaro C.N."/>
            <person name="Fluegel L."/>
            <person name="Davis C.M."/>
            <person name="Simpson J.R."/>
            <person name="Lauterbach L."/>
            <person name="Steele A.D."/>
            <person name="Gui C."/>
            <person name="Meng S."/>
            <person name="Li G."/>
            <person name="Viehrig K."/>
            <person name="Ye F."/>
            <person name="Su P."/>
            <person name="Kiefer A.F."/>
            <person name="Nichols A."/>
            <person name="Cepeda A.J."/>
            <person name="Yan W."/>
            <person name="Fan B."/>
            <person name="Jiang Y."/>
            <person name="Adhikari A."/>
            <person name="Zheng C.-J."/>
            <person name="Schuster L."/>
            <person name="Cowan T.M."/>
            <person name="Smanski M.J."/>
            <person name="Chevrette M.G."/>
            <person name="De Carvalho L.P.S."/>
            <person name="Shen B."/>
        </authorList>
    </citation>
    <scope>NUCLEOTIDE SEQUENCE [LARGE SCALE GENOMIC DNA]</scope>
    <source>
        <strain evidence="4 5">NPDC093086</strain>
    </source>
</reference>
<dbReference type="PROSITE" id="PS51186">
    <property type="entry name" value="GNAT"/>
    <property type="match status" value="1"/>
</dbReference>
<dbReference type="InterPro" id="IPR000182">
    <property type="entry name" value="GNAT_dom"/>
</dbReference>
<dbReference type="InterPro" id="IPR016181">
    <property type="entry name" value="Acyl_CoA_acyltransferase"/>
</dbReference>
<name>A0ABW8HK05_9ACTN</name>
<dbReference type="CDD" id="cd04301">
    <property type="entry name" value="NAT_SF"/>
    <property type="match status" value="1"/>
</dbReference>
<dbReference type="Proteomes" id="UP001617907">
    <property type="component" value="Unassembled WGS sequence"/>
</dbReference>
<evidence type="ECO:0000313" key="4">
    <source>
        <dbReference type="EMBL" id="MFJ6040440.1"/>
    </source>
</evidence>